<proteinExistence type="predicted"/>
<evidence type="ECO:0000256" key="8">
    <source>
        <dbReference type="ARBA" id="ARBA00022519"/>
    </source>
</evidence>
<gene>
    <name evidence="19" type="ORF">HMPREF9238_01444</name>
</gene>
<keyword evidence="11 18" id="KW-1133">Transmembrane helix</keyword>
<evidence type="ECO:0000313" key="20">
    <source>
        <dbReference type="Proteomes" id="UP000014387"/>
    </source>
</evidence>
<keyword evidence="6" id="KW-1003">Cell membrane</keyword>
<dbReference type="InterPro" id="IPR043130">
    <property type="entry name" value="CDP-OH_PTrfase_TM_dom"/>
</dbReference>
<evidence type="ECO:0000256" key="17">
    <source>
        <dbReference type="ARBA" id="ARBA00033321"/>
    </source>
</evidence>
<dbReference type="Gene3D" id="1.20.120.1760">
    <property type="match status" value="1"/>
</dbReference>
<evidence type="ECO:0000256" key="10">
    <source>
        <dbReference type="ARBA" id="ARBA00022692"/>
    </source>
</evidence>
<keyword evidence="15" id="KW-0464">Manganese</keyword>
<feature type="transmembrane region" description="Helical" evidence="18">
    <location>
        <begin position="34"/>
        <end position="55"/>
    </location>
</feature>
<comment type="cofactor">
    <cofactor evidence="2">
        <name>Mn(2+)</name>
        <dbReference type="ChEBI" id="CHEBI:29035"/>
    </cofactor>
</comment>
<evidence type="ECO:0000256" key="16">
    <source>
        <dbReference type="ARBA" id="ARBA00023264"/>
    </source>
</evidence>
<evidence type="ECO:0000256" key="3">
    <source>
        <dbReference type="ARBA" id="ARBA00004429"/>
    </source>
</evidence>
<feature type="transmembrane region" description="Helical" evidence="18">
    <location>
        <begin position="61"/>
        <end position="79"/>
    </location>
</feature>
<keyword evidence="10 18" id="KW-0812">Transmembrane</keyword>
<evidence type="ECO:0000256" key="13">
    <source>
        <dbReference type="ARBA" id="ARBA00023136"/>
    </source>
</evidence>
<comment type="caution">
    <text evidence="19">The sequence shown here is derived from an EMBL/GenBank/DDBJ whole genome shotgun (WGS) entry which is preliminary data.</text>
</comment>
<accession>A0A9W5RFY2</accession>
<dbReference type="AlphaFoldDB" id="A0A9W5RFY2"/>
<evidence type="ECO:0000256" key="9">
    <source>
        <dbReference type="ARBA" id="ARBA00022679"/>
    </source>
</evidence>
<dbReference type="GO" id="GO:0008654">
    <property type="term" value="P:phospholipid biosynthetic process"/>
    <property type="evidence" value="ECO:0007669"/>
    <property type="project" value="UniProtKB-KW"/>
</dbReference>
<evidence type="ECO:0000256" key="18">
    <source>
        <dbReference type="SAM" id="Phobius"/>
    </source>
</evidence>
<feature type="transmembrane region" description="Helical" evidence="18">
    <location>
        <begin position="124"/>
        <end position="142"/>
    </location>
</feature>
<feature type="transmembrane region" description="Helical" evidence="18">
    <location>
        <begin position="151"/>
        <end position="170"/>
    </location>
</feature>
<dbReference type="PIRSF" id="PIRSF000851">
    <property type="entry name" value="PcS"/>
    <property type="match status" value="1"/>
</dbReference>
<keyword evidence="13 18" id="KW-0472">Membrane</keyword>
<evidence type="ECO:0000256" key="14">
    <source>
        <dbReference type="ARBA" id="ARBA00023209"/>
    </source>
</evidence>
<evidence type="ECO:0000256" key="12">
    <source>
        <dbReference type="ARBA" id="ARBA00023098"/>
    </source>
</evidence>
<protein>
    <recommendedName>
        <fullName evidence="5">Phosphatidylcholine synthase</fullName>
        <ecNumber evidence="4">2.7.8.24</ecNumber>
    </recommendedName>
    <alternativeName>
        <fullName evidence="17">CDP-diglyceride-choline O-phosphatidyltransferase</fullName>
    </alternativeName>
</protein>
<evidence type="ECO:0000256" key="1">
    <source>
        <dbReference type="ARBA" id="ARBA00000958"/>
    </source>
</evidence>
<dbReference type="GO" id="GO:0005886">
    <property type="term" value="C:plasma membrane"/>
    <property type="evidence" value="ECO:0007669"/>
    <property type="project" value="UniProtKB-SubCell"/>
</dbReference>
<dbReference type="Pfam" id="PF01066">
    <property type="entry name" value="CDP-OH_P_transf"/>
    <property type="match status" value="1"/>
</dbReference>
<comment type="subcellular location">
    <subcellularLocation>
        <location evidence="3">Cell inner membrane</location>
        <topology evidence="3">Multi-pass membrane protein</topology>
    </subcellularLocation>
</comment>
<keyword evidence="16" id="KW-1208">Phospholipid metabolism</keyword>
<keyword evidence="20" id="KW-1185">Reference proteome</keyword>
<dbReference type="InterPro" id="IPR000462">
    <property type="entry name" value="CDP-OH_P_trans"/>
</dbReference>
<sequence length="266" mass="30124">MDFDVKTKYKRMPKKIKTIAPENLAPLSQRVSAWMVHLFTMSGVAFAALATLALIHQEIGMMWLWLFIALVVDGVDGTMARRFRVREVLPWFDGGILDIIIDYLTWTFIPAIFMYRHIEMGQPYLAAVLTVLILATSTLCYANENWKSSDFYFYGFPAAWNIVALCLYVLQTSEVVNVITVVTCIVLTIVPSYWTHPFRVKKFMAINLISIAVWIGITGGLVAIYPVQPTWMLVLFYVSGGWFLLTGIARMFTGPDRASRKANVTA</sequence>
<name>A0A9W5RFY2_9ACTO</name>
<comment type="catalytic activity">
    <reaction evidence="1">
        <text>a CDP-1,2-diacyl-sn-glycerol + choline = a 1,2-diacyl-sn-glycero-3-phosphocholine + CMP + H(+)</text>
        <dbReference type="Rhea" id="RHEA:14597"/>
        <dbReference type="ChEBI" id="CHEBI:15354"/>
        <dbReference type="ChEBI" id="CHEBI:15378"/>
        <dbReference type="ChEBI" id="CHEBI:57643"/>
        <dbReference type="ChEBI" id="CHEBI:58332"/>
        <dbReference type="ChEBI" id="CHEBI:60377"/>
        <dbReference type="EC" id="2.7.8.24"/>
    </reaction>
</comment>
<dbReference type="EC" id="2.7.8.24" evidence="4"/>
<dbReference type="GO" id="GO:0050520">
    <property type="term" value="F:phosphatidylcholine synthase activity"/>
    <property type="evidence" value="ECO:0007669"/>
    <property type="project" value="UniProtKB-EC"/>
</dbReference>
<evidence type="ECO:0000256" key="2">
    <source>
        <dbReference type="ARBA" id="ARBA00001936"/>
    </source>
</evidence>
<evidence type="ECO:0000256" key="11">
    <source>
        <dbReference type="ARBA" id="ARBA00022989"/>
    </source>
</evidence>
<evidence type="ECO:0000256" key="4">
    <source>
        <dbReference type="ARBA" id="ARBA00013195"/>
    </source>
</evidence>
<keyword evidence="9" id="KW-0808">Transferase</keyword>
<keyword evidence="7" id="KW-0444">Lipid biosynthesis</keyword>
<feature type="transmembrane region" description="Helical" evidence="18">
    <location>
        <begin position="176"/>
        <end position="194"/>
    </location>
</feature>
<keyword evidence="12" id="KW-0443">Lipid metabolism</keyword>
<dbReference type="EMBL" id="AGWN01000001">
    <property type="protein sequence ID" value="EPD31665.1"/>
    <property type="molecule type" value="Genomic_DNA"/>
</dbReference>
<feature type="transmembrane region" description="Helical" evidence="18">
    <location>
        <begin position="231"/>
        <end position="252"/>
    </location>
</feature>
<organism evidence="19 20">
    <name type="scientific">Gleimia europaea ACS-120-V-Col10b</name>
    <dbReference type="NCBI Taxonomy" id="883069"/>
    <lineage>
        <taxon>Bacteria</taxon>
        <taxon>Bacillati</taxon>
        <taxon>Actinomycetota</taxon>
        <taxon>Actinomycetes</taxon>
        <taxon>Actinomycetales</taxon>
        <taxon>Actinomycetaceae</taxon>
        <taxon>Gleimia</taxon>
    </lineage>
</organism>
<evidence type="ECO:0000313" key="19">
    <source>
        <dbReference type="EMBL" id="EPD31665.1"/>
    </source>
</evidence>
<dbReference type="InterPro" id="IPR026027">
    <property type="entry name" value="PcS"/>
</dbReference>
<feature type="transmembrane region" description="Helical" evidence="18">
    <location>
        <begin position="206"/>
        <end position="225"/>
    </location>
</feature>
<dbReference type="Proteomes" id="UP000014387">
    <property type="component" value="Unassembled WGS sequence"/>
</dbReference>
<evidence type="ECO:0000256" key="7">
    <source>
        <dbReference type="ARBA" id="ARBA00022516"/>
    </source>
</evidence>
<keyword evidence="14" id="KW-0594">Phospholipid biosynthesis</keyword>
<evidence type="ECO:0000256" key="15">
    <source>
        <dbReference type="ARBA" id="ARBA00023211"/>
    </source>
</evidence>
<evidence type="ECO:0000256" key="6">
    <source>
        <dbReference type="ARBA" id="ARBA00022475"/>
    </source>
</evidence>
<reference evidence="19 20" key="1">
    <citation type="submission" date="2013-05" db="EMBL/GenBank/DDBJ databases">
        <title>The Genome Sequence of Actinomyces europaeus ACS-120-V-COL10B.</title>
        <authorList>
            <consortium name="The Broad Institute Genomics Platform"/>
            <person name="Earl A."/>
            <person name="Ward D."/>
            <person name="Feldgarden M."/>
            <person name="Gevers D."/>
            <person name="Saerens B."/>
            <person name="Vaneechoutte M."/>
            <person name="Walker B."/>
            <person name="Young S."/>
            <person name="Zeng Q."/>
            <person name="Gargeya S."/>
            <person name="Fitzgerald M."/>
            <person name="Haas B."/>
            <person name="Abouelleil A."/>
            <person name="Allen A.W."/>
            <person name="Alvarado L."/>
            <person name="Arachchi H.M."/>
            <person name="Berlin A.M."/>
            <person name="Chapman S.B."/>
            <person name="Gainer-Dewar J."/>
            <person name="Goldberg J."/>
            <person name="Griggs A."/>
            <person name="Gujja S."/>
            <person name="Hansen M."/>
            <person name="Howarth C."/>
            <person name="Imamovic A."/>
            <person name="Ireland A."/>
            <person name="Larimer J."/>
            <person name="McCowan C."/>
            <person name="Murphy C."/>
            <person name="Pearson M."/>
            <person name="Poon T.W."/>
            <person name="Priest M."/>
            <person name="Roberts A."/>
            <person name="Saif S."/>
            <person name="Shea T."/>
            <person name="Sisk P."/>
            <person name="Sykes S."/>
            <person name="Wortman J."/>
            <person name="Nusbaum C."/>
            <person name="Birren B."/>
        </authorList>
    </citation>
    <scope>NUCLEOTIDE SEQUENCE [LARGE SCALE GENOMIC DNA]</scope>
    <source>
        <strain evidence="19 20">ACS-120-V-Col10b</strain>
    </source>
</reference>
<evidence type="ECO:0000256" key="5">
    <source>
        <dbReference type="ARBA" id="ARBA00015623"/>
    </source>
</evidence>
<keyword evidence="8" id="KW-0997">Cell inner membrane</keyword>